<dbReference type="InterPro" id="IPR026870">
    <property type="entry name" value="Zinc_ribbon_dom"/>
</dbReference>
<sequence length="114" mass="12794">MSFLDDVKKFGKNLTDKGKDIVEITKLNAQINSEKDNIREIYTKIGEQVYQAFKNGTETGYTDLCNEIAQIENKIKELNDKLLELKNALKCPNCGAEVTKESAFCPKCGTKLAQ</sequence>
<dbReference type="OrthoDB" id="9788304at2"/>
<organism evidence="3 4">
    <name type="scientific">Thermoclostridium caenicola</name>
    <dbReference type="NCBI Taxonomy" id="659425"/>
    <lineage>
        <taxon>Bacteria</taxon>
        <taxon>Bacillati</taxon>
        <taxon>Bacillota</taxon>
        <taxon>Clostridia</taxon>
        <taxon>Eubacteriales</taxon>
        <taxon>Oscillospiraceae</taxon>
        <taxon>Thermoclostridium</taxon>
    </lineage>
</organism>
<feature type="coiled-coil region" evidence="1">
    <location>
        <begin position="61"/>
        <end position="88"/>
    </location>
</feature>
<dbReference type="Gene3D" id="1.10.287.510">
    <property type="entry name" value="Helix hairpin bin"/>
    <property type="match status" value="1"/>
</dbReference>
<reference evidence="3 4" key="1">
    <citation type="submission" date="2016-11" db="EMBL/GenBank/DDBJ databases">
        <authorList>
            <person name="Varghese N."/>
            <person name="Submissions S."/>
        </authorList>
    </citation>
    <scope>NUCLEOTIDE SEQUENCE [LARGE SCALE GENOMIC DNA]</scope>
    <source>
        <strain evidence="3 4">DSM 19027</strain>
    </source>
</reference>
<keyword evidence="1" id="KW-0175">Coiled coil</keyword>
<evidence type="ECO:0000313" key="4">
    <source>
        <dbReference type="Proteomes" id="UP000324781"/>
    </source>
</evidence>
<accession>A0A1M6GNR1</accession>
<proteinExistence type="predicted"/>
<feature type="domain" description="Zinc-ribbon" evidence="2">
    <location>
        <begin position="90"/>
        <end position="112"/>
    </location>
</feature>
<evidence type="ECO:0000313" key="3">
    <source>
        <dbReference type="EMBL" id="SHJ11506.1"/>
    </source>
</evidence>
<dbReference type="RefSeq" id="WP_149678787.1">
    <property type="nucleotide sequence ID" value="NZ_DAONMB010000020.1"/>
</dbReference>
<evidence type="ECO:0000256" key="1">
    <source>
        <dbReference type="SAM" id="Coils"/>
    </source>
</evidence>
<dbReference type="AlphaFoldDB" id="A0A1M6GNR1"/>
<dbReference type="Pfam" id="PF13240">
    <property type="entry name" value="Zn_Ribbon_1"/>
    <property type="match status" value="1"/>
</dbReference>
<name>A0A1M6GNR1_9FIRM</name>
<evidence type="ECO:0000259" key="2">
    <source>
        <dbReference type="Pfam" id="PF13240"/>
    </source>
</evidence>
<dbReference type="Proteomes" id="UP000324781">
    <property type="component" value="Unassembled WGS sequence"/>
</dbReference>
<dbReference type="EMBL" id="FQZP01000025">
    <property type="protein sequence ID" value="SHJ11506.1"/>
    <property type="molecule type" value="Genomic_DNA"/>
</dbReference>
<gene>
    <name evidence="3" type="ORF">SAMN05444373_102524</name>
</gene>
<protein>
    <submittedName>
        <fullName evidence="3">Zinc-ribbon domain-containing protein</fullName>
    </submittedName>
</protein>
<keyword evidence="4" id="KW-1185">Reference proteome</keyword>